<evidence type="ECO:0000256" key="1">
    <source>
        <dbReference type="SAM" id="SignalP"/>
    </source>
</evidence>
<keyword evidence="4" id="KW-1185">Reference proteome</keyword>
<keyword evidence="1" id="KW-0732">Signal</keyword>
<accession>R7UJC5</accession>
<feature type="signal peptide" evidence="1">
    <location>
        <begin position="1"/>
        <end position="19"/>
    </location>
</feature>
<evidence type="ECO:0000313" key="2">
    <source>
        <dbReference type="EMBL" id="ELU06310.1"/>
    </source>
</evidence>
<dbReference type="EMBL" id="KB300771">
    <property type="protein sequence ID" value="ELU06310.1"/>
    <property type="molecule type" value="Genomic_DNA"/>
</dbReference>
<name>R7UJC5_CAPTE</name>
<reference evidence="2 4" key="2">
    <citation type="journal article" date="2013" name="Nature">
        <title>Insights into bilaterian evolution from three spiralian genomes.</title>
        <authorList>
            <person name="Simakov O."/>
            <person name="Marletaz F."/>
            <person name="Cho S.J."/>
            <person name="Edsinger-Gonzales E."/>
            <person name="Havlak P."/>
            <person name="Hellsten U."/>
            <person name="Kuo D.H."/>
            <person name="Larsson T."/>
            <person name="Lv J."/>
            <person name="Arendt D."/>
            <person name="Savage R."/>
            <person name="Osoegawa K."/>
            <person name="de Jong P."/>
            <person name="Grimwood J."/>
            <person name="Chapman J.A."/>
            <person name="Shapiro H."/>
            <person name="Aerts A."/>
            <person name="Otillar R.P."/>
            <person name="Terry A.Y."/>
            <person name="Boore J.L."/>
            <person name="Grigoriev I.V."/>
            <person name="Lindberg D.R."/>
            <person name="Seaver E.C."/>
            <person name="Weisblat D.A."/>
            <person name="Putnam N.H."/>
            <person name="Rokhsar D.S."/>
        </authorList>
    </citation>
    <scope>NUCLEOTIDE SEQUENCE</scope>
    <source>
        <strain evidence="2 4">I ESC-2004</strain>
    </source>
</reference>
<reference evidence="4" key="1">
    <citation type="submission" date="2012-12" db="EMBL/GenBank/DDBJ databases">
        <authorList>
            <person name="Hellsten U."/>
            <person name="Grimwood J."/>
            <person name="Chapman J.A."/>
            <person name="Shapiro H."/>
            <person name="Aerts A."/>
            <person name="Otillar R.P."/>
            <person name="Terry A.Y."/>
            <person name="Boore J.L."/>
            <person name="Simakov O."/>
            <person name="Marletaz F."/>
            <person name="Cho S.-J."/>
            <person name="Edsinger-Gonzales E."/>
            <person name="Havlak P."/>
            <person name="Kuo D.-H."/>
            <person name="Larsson T."/>
            <person name="Lv J."/>
            <person name="Arendt D."/>
            <person name="Savage R."/>
            <person name="Osoegawa K."/>
            <person name="de Jong P."/>
            <person name="Lindberg D.R."/>
            <person name="Seaver E.C."/>
            <person name="Weisblat D.A."/>
            <person name="Putnam N.H."/>
            <person name="Grigoriev I.V."/>
            <person name="Rokhsar D.S."/>
        </authorList>
    </citation>
    <scope>NUCLEOTIDE SEQUENCE</scope>
    <source>
        <strain evidence="4">I ESC-2004</strain>
    </source>
</reference>
<sequence>MVFYKRFVLFGLIISAASGEVSRCAWGRFTESLVAYGYFTKYKPNARGPNVIEECKVECEKLSACWGIEISFPDMTCGMQTYKTPKFMKNATGEYYACLDPFVYDFCQNKSNCHFDYPCTRETAECAVYEMGEMKTCFLSEEPFPWLNDGH</sequence>
<evidence type="ECO:0000313" key="4">
    <source>
        <dbReference type="Proteomes" id="UP000014760"/>
    </source>
</evidence>
<gene>
    <name evidence="2" type="ORF">CAPTEDRAFT_204179</name>
</gene>
<reference evidence="3" key="3">
    <citation type="submission" date="2015-06" db="UniProtKB">
        <authorList>
            <consortium name="EnsemblMetazoa"/>
        </authorList>
    </citation>
    <scope>IDENTIFICATION</scope>
</reference>
<evidence type="ECO:0008006" key="5">
    <source>
        <dbReference type="Google" id="ProtNLM"/>
    </source>
</evidence>
<dbReference type="Proteomes" id="UP000014760">
    <property type="component" value="Unassembled WGS sequence"/>
</dbReference>
<dbReference type="AlphaFoldDB" id="R7UJC5"/>
<dbReference type="EnsemblMetazoa" id="CapteT204179">
    <property type="protein sequence ID" value="CapteP204179"/>
    <property type="gene ID" value="CapteG204179"/>
</dbReference>
<evidence type="ECO:0000313" key="3">
    <source>
        <dbReference type="EnsemblMetazoa" id="CapteP204179"/>
    </source>
</evidence>
<dbReference type="EMBL" id="AMQN01007471">
    <property type="status" value="NOT_ANNOTATED_CDS"/>
    <property type="molecule type" value="Genomic_DNA"/>
</dbReference>
<organism evidence="2">
    <name type="scientific">Capitella teleta</name>
    <name type="common">Polychaete worm</name>
    <dbReference type="NCBI Taxonomy" id="283909"/>
    <lineage>
        <taxon>Eukaryota</taxon>
        <taxon>Metazoa</taxon>
        <taxon>Spiralia</taxon>
        <taxon>Lophotrochozoa</taxon>
        <taxon>Annelida</taxon>
        <taxon>Polychaeta</taxon>
        <taxon>Sedentaria</taxon>
        <taxon>Scolecida</taxon>
        <taxon>Capitellidae</taxon>
        <taxon>Capitella</taxon>
    </lineage>
</organism>
<dbReference type="HOGENOM" id="CLU_1733216_0_0_1"/>
<feature type="chain" id="PRO_5008788057" description="Apple domain-containing protein" evidence="1">
    <location>
        <begin position="20"/>
        <end position="151"/>
    </location>
</feature>
<proteinExistence type="predicted"/>
<protein>
    <recommendedName>
        <fullName evidence="5">Apple domain-containing protein</fullName>
    </recommendedName>
</protein>